<dbReference type="EMBL" id="CP024988">
    <property type="protein sequence ID" value="AWT27423.1"/>
    <property type="molecule type" value="Genomic_DNA"/>
</dbReference>
<feature type="domain" description="IclR-ED" evidence="1">
    <location>
        <begin position="1"/>
        <end position="141"/>
    </location>
</feature>
<dbReference type="Gene3D" id="3.30.450.40">
    <property type="match status" value="1"/>
</dbReference>
<proteinExistence type="predicted"/>
<dbReference type="PROSITE" id="PS51078">
    <property type="entry name" value="ICLR_ED"/>
    <property type="match status" value="1"/>
</dbReference>
<name>A0A2Z3Z1E7_9CORY</name>
<protein>
    <submittedName>
        <fullName evidence="2">Pca operon regulatory protein</fullName>
    </submittedName>
</protein>
<evidence type="ECO:0000259" key="1">
    <source>
        <dbReference type="PROSITE" id="PS51078"/>
    </source>
</evidence>
<dbReference type="AlphaFoldDB" id="A0A2Z3Z1E7"/>
<dbReference type="GO" id="GO:0045892">
    <property type="term" value="P:negative regulation of DNA-templated transcription"/>
    <property type="evidence" value="ECO:0007669"/>
    <property type="project" value="TreeGrafter"/>
</dbReference>
<dbReference type="Proteomes" id="UP000247696">
    <property type="component" value="Chromosome"/>
</dbReference>
<dbReference type="GO" id="GO:0003677">
    <property type="term" value="F:DNA binding"/>
    <property type="evidence" value="ECO:0007669"/>
    <property type="project" value="TreeGrafter"/>
</dbReference>
<dbReference type="RefSeq" id="WP_110482319.1">
    <property type="nucleotide sequence ID" value="NZ_CP024988.1"/>
</dbReference>
<organism evidence="2 3">
    <name type="scientific">Corynebacterium provencense</name>
    <dbReference type="NCBI Taxonomy" id="1737425"/>
    <lineage>
        <taxon>Bacteria</taxon>
        <taxon>Bacillati</taxon>
        <taxon>Actinomycetota</taxon>
        <taxon>Actinomycetes</taxon>
        <taxon>Mycobacteriales</taxon>
        <taxon>Corynebacteriaceae</taxon>
        <taxon>Corynebacterium</taxon>
    </lineage>
</organism>
<sequence length="146" mass="15618">MTLAEAHTVVRSAIRIGLVLPFNVGSSGHVLLAWDEQLRQQVNEVAAGPKGLKALIRATVTDLADLDQIIDETLAGGYVISAGERELGAGGISAPVFRPQRTLLAALNLLGPSTRLTEKRYEEIIPVVLEAAERLTRSLEGAPSRE</sequence>
<dbReference type="Pfam" id="PF01614">
    <property type="entry name" value="IclR_C"/>
    <property type="match status" value="1"/>
</dbReference>
<dbReference type="OrthoDB" id="8479143at2"/>
<dbReference type="InterPro" id="IPR029016">
    <property type="entry name" value="GAF-like_dom_sf"/>
</dbReference>
<gene>
    <name evidence="2" type="primary">pcaU</name>
    <name evidence="2" type="ORF">Csp1_26800</name>
</gene>
<dbReference type="GO" id="GO:0003700">
    <property type="term" value="F:DNA-binding transcription factor activity"/>
    <property type="evidence" value="ECO:0007669"/>
    <property type="project" value="TreeGrafter"/>
</dbReference>
<dbReference type="PANTHER" id="PTHR30136">
    <property type="entry name" value="HELIX-TURN-HELIX TRANSCRIPTIONAL REGULATOR, ICLR FAMILY"/>
    <property type="match status" value="1"/>
</dbReference>
<dbReference type="SUPFAM" id="SSF55781">
    <property type="entry name" value="GAF domain-like"/>
    <property type="match status" value="1"/>
</dbReference>
<keyword evidence="3" id="KW-1185">Reference proteome</keyword>
<reference evidence="3" key="1">
    <citation type="submission" date="2017-11" db="EMBL/GenBank/DDBJ databases">
        <title>Otitis media/interna in a cat caused by the recently described species Corynebacterium provencense.</title>
        <authorList>
            <person name="Kittl S."/>
            <person name="Brodard I."/>
            <person name="Rychener L."/>
            <person name="Jores J."/>
            <person name="Roosje P."/>
            <person name="Gobeli Brawand S."/>
        </authorList>
    </citation>
    <scope>NUCLEOTIDE SEQUENCE [LARGE SCALE GENOMIC DNA]</scope>
    <source>
        <strain evidence="3">17KM38</strain>
    </source>
</reference>
<evidence type="ECO:0000313" key="3">
    <source>
        <dbReference type="Proteomes" id="UP000247696"/>
    </source>
</evidence>
<dbReference type="InterPro" id="IPR050707">
    <property type="entry name" value="HTH_MetabolicPath_Reg"/>
</dbReference>
<accession>A0A2Z3Z1E7</accession>
<dbReference type="PANTHER" id="PTHR30136:SF35">
    <property type="entry name" value="HTH-TYPE TRANSCRIPTIONAL REGULATOR RV1719"/>
    <property type="match status" value="1"/>
</dbReference>
<evidence type="ECO:0000313" key="2">
    <source>
        <dbReference type="EMBL" id="AWT27423.1"/>
    </source>
</evidence>
<dbReference type="InterPro" id="IPR014757">
    <property type="entry name" value="Tscrpt_reg_IclR_C"/>
</dbReference>
<dbReference type="KEGG" id="cpre:Csp1_26800"/>